<gene>
    <name evidence="3" type="ORF">ALP8811_01798</name>
</gene>
<dbReference type="RefSeq" id="WP_108856758.1">
    <property type="nucleotide sequence ID" value="NZ_OMOI01000001.1"/>
</dbReference>
<evidence type="ECO:0000313" key="4">
    <source>
        <dbReference type="Proteomes" id="UP000244911"/>
    </source>
</evidence>
<feature type="region of interest" description="Disordered" evidence="1">
    <location>
        <begin position="226"/>
        <end position="245"/>
    </location>
</feature>
<keyword evidence="4" id="KW-1185">Reference proteome</keyword>
<evidence type="ECO:0000256" key="1">
    <source>
        <dbReference type="SAM" id="MobiDB-lite"/>
    </source>
</evidence>
<dbReference type="AlphaFoldDB" id="A0A2R8ALM0"/>
<dbReference type="Proteomes" id="UP000244911">
    <property type="component" value="Unassembled WGS sequence"/>
</dbReference>
<sequence length="245" mass="26658">MKSMSKNLSRFSLLLTFCGAVGFALPAHAELSKLFGVTLIADVSGDAQKMTARSAQRLMRGVKEDLGEIWGRVDLSLVAFGNGLETRVDRLGKVKVGELQELLEDYDPEASAPDEPGLRALRATVRKLQTYPAGQMIIVLAGGDLRDAGPDDSSLENPKIELPDNTYVMLIKTTPEAGRDLRKLGEGLENKAENVTIIRFGSDERAQKRVVKQITEAFEANFRDAIRSGTLPGFPEPPADATSDE</sequence>
<reference evidence="4" key="1">
    <citation type="submission" date="2018-03" db="EMBL/GenBank/DDBJ databases">
        <authorList>
            <person name="Rodrigo-Torres L."/>
            <person name="Arahal R. D."/>
            <person name="Lucena T."/>
        </authorList>
    </citation>
    <scope>NUCLEOTIDE SEQUENCE [LARGE SCALE GENOMIC DNA]</scope>
    <source>
        <strain evidence="4">CECT 8811</strain>
    </source>
</reference>
<name>A0A2R8ALM0_9RHOB</name>
<keyword evidence="2" id="KW-0732">Signal</keyword>
<evidence type="ECO:0008006" key="5">
    <source>
        <dbReference type="Google" id="ProtNLM"/>
    </source>
</evidence>
<evidence type="ECO:0000313" key="3">
    <source>
        <dbReference type="EMBL" id="SPF76784.1"/>
    </source>
</evidence>
<accession>A0A2R8ALM0</accession>
<dbReference type="EMBL" id="OMOI01000001">
    <property type="protein sequence ID" value="SPF76784.1"/>
    <property type="molecule type" value="Genomic_DNA"/>
</dbReference>
<organism evidence="3 4">
    <name type="scientific">Aliiroseovarius pelagivivens</name>
    <dbReference type="NCBI Taxonomy" id="1639690"/>
    <lineage>
        <taxon>Bacteria</taxon>
        <taxon>Pseudomonadati</taxon>
        <taxon>Pseudomonadota</taxon>
        <taxon>Alphaproteobacteria</taxon>
        <taxon>Rhodobacterales</taxon>
        <taxon>Paracoccaceae</taxon>
        <taxon>Aliiroseovarius</taxon>
    </lineage>
</organism>
<protein>
    <recommendedName>
        <fullName evidence="5">VWFA domain-containing protein</fullName>
    </recommendedName>
</protein>
<feature type="chain" id="PRO_5015362443" description="VWFA domain-containing protein" evidence="2">
    <location>
        <begin position="30"/>
        <end position="245"/>
    </location>
</feature>
<proteinExistence type="predicted"/>
<feature type="signal peptide" evidence="2">
    <location>
        <begin position="1"/>
        <end position="29"/>
    </location>
</feature>
<evidence type="ECO:0000256" key="2">
    <source>
        <dbReference type="SAM" id="SignalP"/>
    </source>
</evidence>